<proteinExistence type="predicted"/>
<accession>A0ACB7NVL3</accession>
<protein>
    <submittedName>
        <fullName evidence="1">Uncharacterized protein</fullName>
    </submittedName>
</protein>
<gene>
    <name evidence="1" type="ORF">F5144DRAFT_586848</name>
</gene>
<organism evidence="1 2">
    <name type="scientific">Chaetomium tenue</name>
    <dbReference type="NCBI Taxonomy" id="1854479"/>
    <lineage>
        <taxon>Eukaryota</taxon>
        <taxon>Fungi</taxon>
        <taxon>Dikarya</taxon>
        <taxon>Ascomycota</taxon>
        <taxon>Pezizomycotina</taxon>
        <taxon>Sordariomycetes</taxon>
        <taxon>Sordariomycetidae</taxon>
        <taxon>Sordariales</taxon>
        <taxon>Chaetomiaceae</taxon>
        <taxon>Chaetomium</taxon>
    </lineage>
</organism>
<dbReference type="EMBL" id="JAGIZQ010000007">
    <property type="protein sequence ID" value="KAH6617576.1"/>
    <property type="molecule type" value="Genomic_DNA"/>
</dbReference>
<sequence length="354" mass="40127">MSETPSLPPFPVSLNEEDCKFILMEHYVRHHEAGICRPCQDSILASFCALSTRHKTGLQLHPAHLDTSRQPPNIAARVDHTRLNMITWHIQNRAAFDDLLHNTWIPMFQTVGAILQVEYEKQVLQRQDLAHSQGRTPHHPPPPTQPPMTTAEEWITKLWFACAGWYTSADLARGRPYAGWPSAFEGMHLRRLVAGQKPRHGDLCKCVDRSWRGPPVSGLTMQDWLTGPSPHNEVLMRYTDPAIREVHVQICGELVARGDGARAMPFVKMWDQAGFRERLVVAVGQALASKAMEEEKKRNETASKAMEEERKRNEAASALVKMSQGGEHRVVDDREEEDINQFAVNVIIEIEDDD</sequence>
<reference evidence="1 2" key="1">
    <citation type="journal article" date="2021" name="Nat. Commun.">
        <title>Genetic determinants of endophytism in the Arabidopsis root mycobiome.</title>
        <authorList>
            <person name="Mesny F."/>
            <person name="Miyauchi S."/>
            <person name="Thiergart T."/>
            <person name="Pickel B."/>
            <person name="Atanasova L."/>
            <person name="Karlsson M."/>
            <person name="Huettel B."/>
            <person name="Barry K.W."/>
            <person name="Haridas S."/>
            <person name="Chen C."/>
            <person name="Bauer D."/>
            <person name="Andreopoulos W."/>
            <person name="Pangilinan J."/>
            <person name="LaButti K."/>
            <person name="Riley R."/>
            <person name="Lipzen A."/>
            <person name="Clum A."/>
            <person name="Drula E."/>
            <person name="Henrissat B."/>
            <person name="Kohler A."/>
            <person name="Grigoriev I.V."/>
            <person name="Martin F.M."/>
            <person name="Hacquard S."/>
        </authorList>
    </citation>
    <scope>NUCLEOTIDE SEQUENCE [LARGE SCALE GENOMIC DNA]</scope>
    <source>
        <strain evidence="1 2">MPI-SDFR-AT-0079</strain>
    </source>
</reference>
<evidence type="ECO:0000313" key="2">
    <source>
        <dbReference type="Proteomes" id="UP000724584"/>
    </source>
</evidence>
<name>A0ACB7NVL3_9PEZI</name>
<keyword evidence="2" id="KW-1185">Reference proteome</keyword>
<dbReference type="Proteomes" id="UP000724584">
    <property type="component" value="Unassembled WGS sequence"/>
</dbReference>
<evidence type="ECO:0000313" key="1">
    <source>
        <dbReference type="EMBL" id="KAH6617576.1"/>
    </source>
</evidence>
<comment type="caution">
    <text evidence="1">The sequence shown here is derived from an EMBL/GenBank/DDBJ whole genome shotgun (WGS) entry which is preliminary data.</text>
</comment>